<name>A0A6A4IGY8_9AGAR</name>
<sequence length="188" mass="20932">MKNDNSPSRNSRISAFPHNSNFSQDTSENSWLNRTLLYLFFTFPIFGPSSPRIRTDCNAFLSESSIEKDTVLQAVIFTYPRSDFAVDFTDIPLFVEDSITLTATVSTPTSGTLVITNNSQNVTVSMDASSNSNSLLLKTLATTRNYPGNSHLVLLNGIQVTPDDGDIDYSALSRFHGVMTISWRHCRY</sequence>
<dbReference type="AlphaFoldDB" id="A0A6A4IGY8"/>
<reference evidence="2" key="1">
    <citation type="journal article" date="2019" name="Environ. Microbiol.">
        <title>Fungal ecological strategies reflected in gene transcription - a case study of two litter decomposers.</title>
        <authorList>
            <person name="Barbi F."/>
            <person name="Kohler A."/>
            <person name="Barry K."/>
            <person name="Baskaran P."/>
            <person name="Daum C."/>
            <person name="Fauchery L."/>
            <person name="Ihrmark K."/>
            <person name="Kuo A."/>
            <person name="LaButti K."/>
            <person name="Lipzen A."/>
            <person name="Morin E."/>
            <person name="Grigoriev I.V."/>
            <person name="Henrissat B."/>
            <person name="Lindahl B."/>
            <person name="Martin F."/>
        </authorList>
    </citation>
    <scope>NUCLEOTIDE SEQUENCE</scope>
    <source>
        <strain evidence="2">JB14</strain>
    </source>
</reference>
<dbReference type="InterPro" id="IPR038656">
    <property type="entry name" value="Peptidase_G1_sf"/>
</dbReference>
<gene>
    <name evidence="2" type="ORF">BT96DRAFT_586949</name>
</gene>
<dbReference type="OrthoDB" id="2862635at2759"/>
<dbReference type="GO" id="GO:0006508">
    <property type="term" value="P:proteolysis"/>
    <property type="evidence" value="ECO:0007669"/>
    <property type="project" value="InterPro"/>
</dbReference>
<dbReference type="EMBL" id="ML769388">
    <property type="protein sequence ID" value="KAE9409260.1"/>
    <property type="molecule type" value="Genomic_DNA"/>
</dbReference>
<protein>
    <submittedName>
        <fullName evidence="2">Uncharacterized protein</fullName>
    </submittedName>
</protein>
<dbReference type="GO" id="GO:0070007">
    <property type="term" value="F:glutamic-type endopeptidase activity"/>
    <property type="evidence" value="ECO:0007669"/>
    <property type="project" value="InterPro"/>
</dbReference>
<dbReference type="Pfam" id="PF01828">
    <property type="entry name" value="Peptidase_A4"/>
    <property type="match status" value="1"/>
</dbReference>
<keyword evidence="3" id="KW-1185">Reference proteome</keyword>
<dbReference type="Gene3D" id="2.60.120.700">
    <property type="entry name" value="Peptidase G1"/>
    <property type="match status" value="1"/>
</dbReference>
<dbReference type="Proteomes" id="UP000799118">
    <property type="component" value="Unassembled WGS sequence"/>
</dbReference>
<evidence type="ECO:0000313" key="2">
    <source>
        <dbReference type="EMBL" id="KAE9409260.1"/>
    </source>
</evidence>
<accession>A0A6A4IGY8</accession>
<evidence type="ECO:0000256" key="1">
    <source>
        <dbReference type="SAM" id="MobiDB-lite"/>
    </source>
</evidence>
<proteinExistence type="predicted"/>
<dbReference type="InterPro" id="IPR000250">
    <property type="entry name" value="Peptidase_G1"/>
</dbReference>
<evidence type="ECO:0000313" key="3">
    <source>
        <dbReference type="Proteomes" id="UP000799118"/>
    </source>
</evidence>
<organism evidence="2 3">
    <name type="scientific">Gymnopus androsaceus JB14</name>
    <dbReference type="NCBI Taxonomy" id="1447944"/>
    <lineage>
        <taxon>Eukaryota</taxon>
        <taxon>Fungi</taxon>
        <taxon>Dikarya</taxon>
        <taxon>Basidiomycota</taxon>
        <taxon>Agaricomycotina</taxon>
        <taxon>Agaricomycetes</taxon>
        <taxon>Agaricomycetidae</taxon>
        <taxon>Agaricales</taxon>
        <taxon>Marasmiineae</taxon>
        <taxon>Omphalotaceae</taxon>
        <taxon>Gymnopus</taxon>
    </lineage>
</organism>
<feature type="region of interest" description="Disordered" evidence="1">
    <location>
        <begin position="1"/>
        <end position="25"/>
    </location>
</feature>